<keyword evidence="2" id="KW-1185">Reference proteome</keyword>
<protein>
    <recommendedName>
        <fullName evidence="3">Methanol dehydrogenase</fullName>
    </recommendedName>
</protein>
<evidence type="ECO:0000313" key="1">
    <source>
        <dbReference type="EMBL" id="WYJ78631.1"/>
    </source>
</evidence>
<accession>A0ABZ2SS94</accession>
<evidence type="ECO:0008006" key="3">
    <source>
        <dbReference type="Google" id="ProtNLM"/>
    </source>
</evidence>
<dbReference type="Proteomes" id="UP000664360">
    <property type="component" value="Chromosome"/>
</dbReference>
<dbReference type="EMBL" id="CP147250">
    <property type="protein sequence ID" value="WYJ78631.1"/>
    <property type="molecule type" value="Genomic_DNA"/>
</dbReference>
<organism evidence="1 2">
    <name type="scientific">Candidatus Enterococcus mangumiae</name>
    <dbReference type="NCBI Taxonomy" id="2230878"/>
    <lineage>
        <taxon>Bacteria</taxon>
        <taxon>Bacillati</taxon>
        <taxon>Bacillota</taxon>
        <taxon>Bacilli</taxon>
        <taxon>Lactobacillales</taxon>
        <taxon>Enterococcaceae</taxon>
        <taxon>Enterococcus</taxon>
    </lineage>
</organism>
<name>A0ABZ2SS94_9ENTE</name>
<evidence type="ECO:0000313" key="2">
    <source>
        <dbReference type="Proteomes" id="UP000664360"/>
    </source>
</evidence>
<reference evidence="1 2" key="1">
    <citation type="submission" date="2024-03" db="EMBL/GenBank/DDBJ databases">
        <title>The Genome Sequence of Enterococcus sp. DIV1094.</title>
        <authorList>
            <consortium name="The Broad Institute Genomics Platform"/>
            <consortium name="The Broad Institute Microbial Omics Core"/>
            <consortium name="The Broad Institute Genomic Center for Infectious Diseases"/>
            <person name="Earl A."/>
            <person name="Manson A."/>
            <person name="Gilmore M."/>
            <person name="Schwartman J."/>
            <person name="Shea T."/>
            <person name="Abouelleil A."/>
            <person name="Cao P."/>
            <person name="Chapman S."/>
            <person name="Cusick C."/>
            <person name="Young S."/>
            <person name="Neafsey D."/>
            <person name="Nusbaum C."/>
            <person name="Birren B."/>
        </authorList>
    </citation>
    <scope>NUCLEOTIDE SEQUENCE [LARGE SCALE GENOMIC DNA]</scope>
    <source>
        <strain evidence="1 2">DIV1094</strain>
    </source>
</reference>
<gene>
    <name evidence="1" type="ORF">DOK79_000136</name>
</gene>
<dbReference type="RefSeq" id="WP_206853557.1">
    <property type="nucleotide sequence ID" value="NZ_CP147250.1"/>
</dbReference>
<sequence>MLRKTSLVVGSIVLGILGFSPMLLSVVRKNDVNGDTKLNPKYYDQLEEPLFISENKKNK</sequence>
<proteinExistence type="predicted"/>